<name>A0A2H1VP41_SPOFR</name>
<accession>A0A2H1VP41</accession>
<dbReference type="InterPro" id="IPR029016">
    <property type="entry name" value="GAF-like_dom_sf"/>
</dbReference>
<proteinExistence type="predicted"/>
<evidence type="ECO:0000313" key="1">
    <source>
        <dbReference type="EMBL" id="SOQ42600.1"/>
    </source>
</evidence>
<dbReference type="Gene3D" id="3.30.450.40">
    <property type="match status" value="1"/>
</dbReference>
<protein>
    <submittedName>
        <fullName evidence="1">SFRICE_025085</fullName>
    </submittedName>
</protein>
<dbReference type="AlphaFoldDB" id="A0A2H1VP41"/>
<sequence length="187" mass="21176">MRIQYASDNPMEINPVAIRTLMCLVSKLFDVCSKSTPEQMEQLEEIRIPWGSGIVGYVAESGEPVNIPDAYKLSKHVSNRHRAAHGDPKQQRRYKSVASHLEVRNLRVVVESGIGKRSNWGSGNLTHTRKHKASPFCSLQGRYFCRLILRLNKMVSRDDYGLPSWPASKPLALPRLAVHAYSRIHCL</sequence>
<dbReference type="SUPFAM" id="SSF55781">
    <property type="entry name" value="GAF domain-like"/>
    <property type="match status" value="1"/>
</dbReference>
<reference evidence="1" key="1">
    <citation type="submission" date="2016-07" db="EMBL/GenBank/DDBJ databases">
        <authorList>
            <person name="Bretaudeau A."/>
        </authorList>
    </citation>
    <scope>NUCLEOTIDE SEQUENCE</scope>
    <source>
        <strain evidence="1">Rice</strain>
        <tissue evidence="1">Whole body</tissue>
    </source>
</reference>
<dbReference type="EMBL" id="ODYU01003616">
    <property type="protein sequence ID" value="SOQ42600.1"/>
    <property type="molecule type" value="Genomic_DNA"/>
</dbReference>
<gene>
    <name evidence="1" type="ORF">SFRICE_025085</name>
</gene>
<organism evidence="1">
    <name type="scientific">Spodoptera frugiperda</name>
    <name type="common">Fall armyworm</name>
    <dbReference type="NCBI Taxonomy" id="7108"/>
    <lineage>
        <taxon>Eukaryota</taxon>
        <taxon>Metazoa</taxon>
        <taxon>Ecdysozoa</taxon>
        <taxon>Arthropoda</taxon>
        <taxon>Hexapoda</taxon>
        <taxon>Insecta</taxon>
        <taxon>Pterygota</taxon>
        <taxon>Neoptera</taxon>
        <taxon>Endopterygota</taxon>
        <taxon>Lepidoptera</taxon>
        <taxon>Glossata</taxon>
        <taxon>Ditrysia</taxon>
        <taxon>Noctuoidea</taxon>
        <taxon>Noctuidae</taxon>
        <taxon>Amphipyrinae</taxon>
        <taxon>Spodoptera</taxon>
    </lineage>
</organism>